<keyword evidence="4" id="KW-0597">Phosphoprotein</keyword>
<feature type="compositionally biased region" description="Basic and acidic residues" evidence="8">
    <location>
        <begin position="421"/>
        <end position="439"/>
    </location>
</feature>
<feature type="compositionally biased region" description="Polar residues" evidence="8">
    <location>
        <begin position="440"/>
        <end position="453"/>
    </location>
</feature>
<evidence type="ECO:0008006" key="14">
    <source>
        <dbReference type="Google" id="ProtNLM"/>
    </source>
</evidence>
<dbReference type="GO" id="GO:0003779">
    <property type="term" value="F:actin binding"/>
    <property type="evidence" value="ECO:0007669"/>
    <property type="project" value="InterPro"/>
</dbReference>
<feature type="compositionally biased region" description="Pro residues" evidence="8">
    <location>
        <begin position="359"/>
        <end position="379"/>
    </location>
</feature>
<feature type="region of interest" description="Disordered" evidence="8">
    <location>
        <begin position="404"/>
        <end position="493"/>
    </location>
</feature>
<gene>
    <name evidence="12" type="ORF">CHIRRI_LOCUS10748</name>
</gene>
<dbReference type="GO" id="GO:0007015">
    <property type="term" value="P:actin filament organization"/>
    <property type="evidence" value="ECO:0007669"/>
    <property type="project" value="InterPro"/>
</dbReference>
<feature type="region of interest" description="Disordered" evidence="8">
    <location>
        <begin position="137"/>
        <end position="162"/>
    </location>
</feature>
<dbReference type="OrthoDB" id="8963340at2759"/>
<keyword evidence="5" id="KW-0677">Repeat</keyword>
<evidence type="ECO:0000259" key="10">
    <source>
        <dbReference type="PROSITE" id="PS50229"/>
    </source>
</evidence>
<dbReference type="PROSITE" id="PS51082">
    <property type="entry name" value="WH2"/>
    <property type="match status" value="2"/>
</dbReference>
<proteinExistence type="predicted"/>
<evidence type="ECO:0000256" key="6">
    <source>
        <dbReference type="ARBA" id="ARBA00023212"/>
    </source>
</evidence>
<evidence type="ECO:0000256" key="7">
    <source>
        <dbReference type="ARBA" id="ARBA00023242"/>
    </source>
</evidence>
<keyword evidence="3" id="KW-0963">Cytoplasm</keyword>
<dbReference type="PANTHER" id="PTHR11202">
    <property type="entry name" value="SPROUTY-RELATED, EVH1 DOMAIN-CONTAINING PROTEIN FAMILY MEMBER"/>
    <property type="match status" value="1"/>
</dbReference>
<name>A0A9N9WVT3_9DIPT</name>
<dbReference type="InterPro" id="IPR003124">
    <property type="entry name" value="WH2_dom"/>
</dbReference>
<dbReference type="FunFam" id="3.90.810.10:FF:000003">
    <property type="entry name" value="Neural Wiskott-Aldrich syndrome protein-like"/>
    <property type="match status" value="1"/>
</dbReference>
<feature type="compositionally biased region" description="Polar residues" evidence="8">
    <location>
        <begin position="320"/>
        <end position="337"/>
    </location>
</feature>
<sequence length="493" mass="55155">MSAENRNSVKLSKASTYLSGEENELVFRLLGRRCQSQCTTVAQIYQTEAPHTRWMKRYTGALCFVKDNSNRSYFARLFCLVKHELVWEQEMYDTIEINKVKPFLLTFEGQDGMVALNFAFDDEAETFLSTAINTVQSRNRRREERRNRIRKEPPARPPPITTTVLSEEPVILRNPSSITKITPNQFQPPYTQQPSSLGNAKTKKREVKKITKEDIGLPSNFKHVTHVGWNAKSGFDLSGEDEALKPFLQKAGVSENQLKDRRTRDFIYDFIQSNNVEEIVRKETKKPAAPSVPTRNPQNNGEKPIHRLAPPPPPPPVQRDYQQNSRDISSHKNQAPTLPSPQIVVRNTQPKSNSNTAPQAPPPPPPPTQINMPPPPPPMKESTAVSIIPDARSALMDSIRKGAQLKKIDASSTNSNTGGDSRNDLLSEIRGGIELRPVSDRSNNQANRSSDGNGTDALADALRRALEQRKTAINGTSSSESENENSDDGEWSD</sequence>
<dbReference type="InterPro" id="IPR011993">
    <property type="entry name" value="PH-like_dom_sf"/>
</dbReference>
<evidence type="ECO:0000313" key="12">
    <source>
        <dbReference type="EMBL" id="CAG9807902.1"/>
    </source>
</evidence>
<keyword evidence="7" id="KW-0539">Nucleus</keyword>
<evidence type="ECO:0000256" key="2">
    <source>
        <dbReference type="ARBA" id="ARBA00004245"/>
    </source>
</evidence>
<dbReference type="FunFam" id="2.30.29.30:FF:000130">
    <property type="entry name" value="neural Wiskott-Aldrich syndrome protein"/>
    <property type="match status" value="1"/>
</dbReference>
<dbReference type="InterPro" id="IPR011026">
    <property type="entry name" value="WAS_C"/>
</dbReference>
<reference evidence="12" key="1">
    <citation type="submission" date="2022-01" db="EMBL/GenBank/DDBJ databases">
        <authorList>
            <person name="King R."/>
        </authorList>
    </citation>
    <scope>NUCLEOTIDE SEQUENCE</scope>
</reference>
<dbReference type="InterPro" id="IPR033927">
    <property type="entry name" value="WASPfam_EVH1"/>
</dbReference>
<dbReference type="PANTHER" id="PTHR11202:SF36">
    <property type="entry name" value="ACTIN NUCLEATION-PROMOTING FACTOR WASL"/>
    <property type="match status" value="1"/>
</dbReference>
<dbReference type="PROSITE" id="PS50108">
    <property type="entry name" value="CRIB"/>
    <property type="match status" value="1"/>
</dbReference>
<feature type="compositionally biased region" description="Basic and acidic residues" evidence="8">
    <location>
        <begin position="461"/>
        <end position="470"/>
    </location>
</feature>
<feature type="domain" description="WH2" evidence="11">
    <location>
        <begin position="391"/>
        <end position="408"/>
    </location>
</feature>
<evidence type="ECO:0000256" key="3">
    <source>
        <dbReference type="ARBA" id="ARBA00022490"/>
    </source>
</evidence>
<dbReference type="InterPro" id="IPR036936">
    <property type="entry name" value="CRIB_dom_sf"/>
</dbReference>
<evidence type="ECO:0000313" key="13">
    <source>
        <dbReference type="Proteomes" id="UP001153620"/>
    </source>
</evidence>
<reference evidence="12" key="2">
    <citation type="submission" date="2022-10" db="EMBL/GenBank/DDBJ databases">
        <authorList>
            <consortium name="ENA_rothamsted_submissions"/>
            <consortium name="culmorum"/>
            <person name="King R."/>
        </authorList>
    </citation>
    <scope>NUCLEOTIDE SEQUENCE</scope>
</reference>
<dbReference type="CDD" id="cd00132">
    <property type="entry name" value="CRIB"/>
    <property type="match status" value="1"/>
</dbReference>
<dbReference type="Gene3D" id="2.30.29.30">
    <property type="entry name" value="Pleckstrin-homology domain (PH domain)/Phosphotyrosine-binding domain (PTB)"/>
    <property type="match status" value="1"/>
</dbReference>
<dbReference type="AlphaFoldDB" id="A0A9N9WVT3"/>
<keyword evidence="13" id="KW-1185">Reference proteome</keyword>
<dbReference type="SMART" id="SM00246">
    <property type="entry name" value="WH2"/>
    <property type="match status" value="2"/>
</dbReference>
<keyword evidence="6" id="KW-0206">Cytoskeleton</keyword>
<dbReference type="SUPFAM" id="SSF50729">
    <property type="entry name" value="PH domain-like"/>
    <property type="match status" value="1"/>
</dbReference>
<protein>
    <recommendedName>
        <fullName evidence="14">WASp</fullName>
    </recommendedName>
</protein>
<dbReference type="PROSITE" id="PS50229">
    <property type="entry name" value="WH1"/>
    <property type="match status" value="1"/>
</dbReference>
<feature type="domain" description="CRIB" evidence="9">
    <location>
        <begin position="215"/>
        <end position="228"/>
    </location>
</feature>
<dbReference type="InterPro" id="IPR000697">
    <property type="entry name" value="WH1/EVH1_dom"/>
</dbReference>
<evidence type="ECO:0000259" key="9">
    <source>
        <dbReference type="PROSITE" id="PS50108"/>
    </source>
</evidence>
<feature type="compositionally biased region" description="Acidic residues" evidence="8">
    <location>
        <begin position="481"/>
        <end position="493"/>
    </location>
</feature>
<dbReference type="Proteomes" id="UP001153620">
    <property type="component" value="Chromosome 3"/>
</dbReference>
<evidence type="ECO:0000256" key="5">
    <source>
        <dbReference type="ARBA" id="ARBA00022737"/>
    </source>
</evidence>
<dbReference type="Gene3D" id="6.10.280.150">
    <property type="match status" value="1"/>
</dbReference>
<feature type="region of interest" description="Disordered" evidence="8">
    <location>
        <begin position="281"/>
        <end position="390"/>
    </location>
</feature>
<feature type="region of interest" description="Disordered" evidence="8">
    <location>
        <begin position="181"/>
        <end position="202"/>
    </location>
</feature>
<dbReference type="Pfam" id="PF00786">
    <property type="entry name" value="PBD"/>
    <property type="match status" value="1"/>
</dbReference>
<evidence type="ECO:0000256" key="1">
    <source>
        <dbReference type="ARBA" id="ARBA00004123"/>
    </source>
</evidence>
<evidence type="ECO:0000256" key="4">
    <source>
        <dbReference type="ARBA" id="ARBA00022553"/>
    </source>
</evidence>
<feature type="compositionally biased region" description="Polar residues" evidence="8">
    <location>
        <begin position="345"/>
        <end position="354"/>
    </location>
</feature>
<feature type="domain" description="WH1" evidence="10">
    <location>
        <begin position="30"/>
        <end position="138"/>
    </location>
</feature>
<feature type="compositionally biased region" description="Basic and acidic residues" evidence="8">
    <location>
        <begin position="141"/>
        <end position="154"/>
    </location>
</feature>
<dbReference type="Gene3D" id="3.90.810.10">
    <property type="entry name" value="CRIB domain"/>
    <property type="match status" value="1"/>
</dbReference>
<dbReference type="SUPFAM" id="SSF47912">
    <property type="entry name" value="Wiscott-Aldrich syndrome protein, WASP, C-terminal domain"/>
    <property type="match status" value="1"/>
</dbReference>
<dbReference type="InterPro" id="IPR000095">
    <property type="entry name" value="CRIB_dom"/>
</dbReference>
<feature type="compositionally biased region" description="Polar residues" evidence="8">
    <location>
        <begin position="410"/>
        <end position="420"/>
    </location>
</feature>
<dbReference type="Pfam" id="PF02205">
    <property type="entry name" value="WH2"/>
    <property type="match status" value="2"/>
</dbReference>
<dbReference type="CDD" id="cd21762">
    <property type="entry name" value="WH2"/>
    <property type="match status" value="1"/>
</dbReference>
<accession>A0A9N9WVT3</accession>
<dbReference type="EMBL" id="OU895879">
    <property type="protein sequence ID" value="CAG9807902.1"/>
    <property type="molecule type" value="Genomic_DNA"/>
</dbReference>
<feature type="domain" description="WH2" evidence="11">
    <location>
        <begin position="421"/>
        <end position="438"/>
    </location>
</feature>
<dbReference type="GO" id="GO:0005634">
    <property type="term" value="C:nucleus"/>
    <property type="evidence" value="ECO:0007669"/>
    <property type="project" value="UniProtKB-SubCell"/>
</dbReference>
<dbReference type="SMART" id="SM00285">
    <property type="entry name" value="PBD"/>
    <property type="match status" value="1"/>
</dbReference>
<dbReference type="SMART" id="SM00461">
    <property type="entry name" value="WH1"/>
    <property type="match status" value="1"/>
</dbReference>
<comment type="subcellular location">
    <subcellularLocation>
        <location evidence="2">Cytoplasm</location>
        <location evidence="2">Cytoskeleton</location>
    </subcellularLocation>
    <subcellularLocation>
        <location evidence="1">Nucleus</location>
    </subcellularLocation>
</comment>
<dbReference type="GO" id="GO:0005856">
    <property type="term" value="C:cytoskeleton"/>
    <property type="evidence" value="ECO:0007669"/>
    <property type="project" value="UniProtKB-SubCell"/>
</dbReference>
<feature type="compositionally biased region" description="Polar residues" evidence="8">
    <location>
        <begin position="181"/>
        <end position="199"/>
    </location>
</feature>
<organism evidence="12 13">
    <name type="scientific">Chironomus riparius</name>
    <dbReference type="NCBI Taxonomy" id="315576"/>
    <lineage>
        <taxon>Eukaryota</taxon>
        <taxon>Metazoa</taxon>
        <taxon>Ecdysozoa</taxon>
        <taxon>Arthropoda</taxon>
        <taxon>Hexapoda</taxon>
        <taxon>Insecta</taxon>
        <taxon>Pterygota</taxon>
        <taxon>Neoptera</taxon>
        <taxon>Endopterygota</taxon>
        <taxon>Diptera</taxon>
        <taxon>Nematocera</taxon>
        <taxon>Chironomoidea</taxon>
        <taxon>Chironomidae</taxon>
        <taxon>Chironominae</taxon>
        <taxon>Chironomus</taxon>
    </lineage>
</organism>
<dbReference type="CDD" id="cd01205">
    <property type="entry name" value="EVH1_WASP-like"/>
    <property type="match status" value="1"/>
</dbReference>
<evidence type="ECO:0000259" key="11">
    <source>
        <dbReference type="PROSITE" id="PS51082"/>
    </source>
</evidence>
<evidence type="ECO:0000256" key="8">
    <source>
        <dbReference type="SAM" id="MobiDB-lite"/>
    </source>
</evidence>
<dbReference type="Pfam" id="PF00568">
    <property type="entry name" value="WH1"/>
    <property type="match status" value="1"/>
</dbReference>